<gene>
    <name evidence="2" type="ORF">SAMN05216215_1009130</name>
</gene>
<feature type="transmembrane region" description="Helical" evidence="1">
    <location>
        <begin position="20"/>
        <end position="36"/>
    </location>
</feature>
<dbReference type="AlphaFoldDB" id="A0A1H3AHB6"/>
<evidence type="ECO:0000313" key="3">
    <source>
        <dbReference type="Proteomes" id="UP000199529"/>
    </source>
</evidence>
<dbReference type="EMBL" id="FNOK01000009">
    <property type="protein sequence ID" value="SDX29110.1"/>
    <property type="molecule type" value="Genomic_DNA"/>
</dbReference>
<evidence type="ECO:0000313" key="2">
    <source>
        <dbReference type="EMBL" id="SDX29110.1"/>
    </source>
</evidence>
<sequence length="100" mass="10900">MPTVRDYPPFDEHLFRDSGAVNLAMAVVLGAGAVFLERTLVYVALTLNLVWAVPHLAFHTAHPAHTAGAVLGMIVAIPVLLLVLTRGALPAGERRRPWRR</sequence>
<accession>A0A1H3AHB6</accession>
<keyword evidence="1" id="KW-0812">Transmembrane</keyword>
<protein>
    <submittedName>
        <fullName evidence="2">Uncharacterized protein</fullName>
    </submittedName>
</protein>
<organism evidence="2 3">
    <name type="scientific">Saccharopolyspora shandongensis</name>
    <dbReference type="NCBI Taxonomy" id="418495"/>
    <lineage>
        <taxon>Bacteria</taxon>
        <taxon>Bacillati</taxon>
        <taxon>Actinomycetota</taxon>
        <taxon>Actinomycetes</taxon>
        <taxon>Pseudonocardiales</taxon>
        <taxon>Pseudonocardiaceae</taxon>
        <taxon>Saccharopolyspora</taxon>
    </lineage>
</organism>
<reference evidence="3" key="1">
    <citation type="submission" date="2016-10" db="EMBL/GenBank/DDBJ databases">
        <authorList>
            <person name="Varghese N."/>
            <person name="Submissions S."/>
        </authorList>
    </citation>
    <scope>NUCLEOTIDE SEQUENCE [LARGE SCALE GENOMIC DNA]</scope>
    <source>
        <strain evidence="3">CGMCC 4.3530</strain>
    </source>
</reference>
<name>A0A1H3AHB6_9PSEU</name>
<feature type="transmembrane region" description="Helical" evidence="1">
    <location>
        <begin position="67"/>
        <end position="89"/>
    </location>
</feature>
<proteinExistence type="predicted"/>
<keyword evidence="1" id="KW-1133">Transmembrane helix</keyword>
<keyword evidence="3" id="KW-1185">Reference proteome</keyword>
<dbReference type="Proteomes" id="UP000199529">
    <property type="component" value="Unassembled WGS sequence"/>
</dbReference>
<keyword evidence="1" id="KW-0472">Membrane</keyword>
<evidence type="ECO:0000256" key="1">
    <source>
        <dbReference type="SAM" id="Phobius"/>
    </source>
</evidence>